<evidence type="ECO:0000313" key="7">
    <source>
        <dbReference type="Proteomes" id="UP000092695"/>
    </source>
</evidence>
<dbReference type="InterPro" id="IPR048533">
    <property type="entry name" value="VUPS"/>
</dbReference>
<dbReference type="GO" id="GO:0043709">
    <property type="term" value="P:cell adhesion involved in single-species biofilm formation"/>
    <property type="evidence" value="ECO:0007669"/>
    <property type="project" value="TreeGrafter"/>
</dbReference>
<dbReference type="Gene3D" id="3.30.70.270">
    <property type="match status" value="1"/>
</dbReference>
<dbReference type="Pfam" id="PF00990">
    <property type="entry name" value="GGDEF"/>
    <property type="match status" value="1"/>
</dbReference>
<evidence type="ECO:0000256" key="2">
    <source>
        <dbReference type="ARBA" id="ARBA00012528"/>
    </source>
</evidence>
<dbReference type="PROSITE" id="PS50887">
    <property type="entry name" value="GGDEF"/>
    <property type="match status" value="1"/>
</dbReference>
<evidence type="ECO:0000313" key="6">
    <source>
        <dbReference type="EMBL" id="ANO52154.1"/>
    </source>
</evidence>
<dbReference type="GO" id="GO:1902201">
    <property type="term" value="P:negative regulation of bacterial-type flagellum-dependent cell motility"/>
    <property type="evidence" value="ECO:0007669"/>
    <property type="project" value="TreeGrafter"/>
</dbReference>
<dbReference type="STRING" id="1548547.BA177_13990"/>
<comment type="cofactor">
    <cofactor evidence="1">
        <name>Mg(2+)</name>
        <dbReference type="ChEBI" id="CHEBI:18420"/>
    </cofactor>
</comment>
<feature type="transmembrane region" description="Helical" evidence="4">
    <location>
        <begin position="138"/>
        <end position="162"/>
    </location>
</feature>
<feature type="transmembrane region" description="Helical" evidence="4">
    <location>
        <begin position="64"/>
        <end position="84"/>
    </location>
</feature>
<reference evidence="6 7" key="1">
    <citation type="submission" date="2016-06" db="EMBL/GenBank/DDBJ databases">
        <title>Complete genome sequence of a deep-branching marine Gamma Proteobacterium Woeseia oceani type strain XK5.</title>
        <authorList>
            <person name="Mu D."/>
            <person name="Du Z."/>
        </authorList>
    </citation>
    <scope>NUCLEOTIDE SEQUENCE [LARGE SCALE GENOMIC DNA]</scope>
    <source>
        <strain evidence="6 7">XK5</strain>
    </source>
</reference>
<feature type="transmembrane region" description="Helical" evidence="4">
    <location>
        <begin position="208"/>
        <end position="228"/>
    </location>
</feature>
<dbReference type="InterPro" id="IPR000160">
    <property type="entry name" value="GGDEF_dom"/>
</dbReference>
<name>A0A193LID6_9GAMM</name>
<evidence type="ECO:0000256" key="3">
    <source>
        <dbReference type="ARBA" id="ARBA00034247"/>
    </source>
</evidence>
<gene>
    <name evidence="6" type="ORF">BA177_13990</name>
</gene>
<dbReference type="Proteomes" id="UP000092695">
    <property type="component" value="Chromosome"/>
</dbReference>
<dbReference type="RefSeq" id="WP_068617194.1">
    <property type="nucleotide sequence ID" value="NZ_CP016268.1"/>
</dbReference>
<feature type="transmembrane region" description="Helical" evidence="4">
    <location>
        <begin position="96"/>
        <end position="118"/>
    </location>
</feature>
<accession>A0A193LID6</accession>
<organism evidence="6 7">
    <name type="scientific">Woeseia oceani</name>
    <dbReference type="NCBI Taxonomy" id="1548547"/>
    <lineage>
        <taxon>Bacteria</taxon>
        <taxon>Pseudomonadati</taxon>
        <taxon>Pseudomonadota</taxon>
        <taxon>Gammaproteobacteria</taxon>
        <taxon>Woeseiales</taxon>
        <taxon>Woeseiaceae</taxon>
        <taxon>Woeseia</taxon>
    </lineage>
</organism>
<feature type="transmembrane region" description="Helical" evidence="4">
    <location>
        <begin position="174"/>
        <end position="196"/>
    </location>
</feature>
<dbReference type="SUPFAM" id="SSF55073">
    <property type="entry name" value="Nucleotide cyclase"/>
    <property type="match status" value="1"/>
</dbReference>
<evidence type="ECO:0000259" key="5">
    <source>
        <dbReference type="PROSITE" id="PS50887"/>
    </source>
</evidence>
<dbReference type="OrthoDB" id="9773156at2"/>
<dbReference type="Pfam" id="PF20973">
    <property type="entry name" value="VUPS"/>
    <property type="match status" value="1"/>
</dbReference>
<dbReference type="AlphaFoldDB" id="A0A193LID6"/>
<dbReference type="EC" id="2.7.7.65" evidence="2"/>
<proteinExistence type="predicted"/>
<dbReference type="GO" id="GO:0052621">
    <property type="term" value="F:diguanylate cyclase activity"/>
    <property type="evidence" value="ECO:0007669"/>
    <property type="project" value="UniProtKB-EC"/>
</dbReference>
<dbReference type="SMART" id="SM00267">
    <property type="entry name" value="GGDEF"/>
    <property type="match status" value="1"/>
</dbReference>
<dbReference type="InterPro" id="IPR029787">
    <property type="entry name" value="Nucleotide_cyclase"/>
</dbReference>
<dbReference type="InterPro" id="IPR043128">
    <property type="entry name" value="Rev_trsase/Diguanyl_cyclase"/>
</dbReference>
<dbReference type="PANTHER" id="PTHR45138:SF9">
    <property type="entry name" value="DIGUANYLATE CYCLASE DGCM-RELATED"/>
    <property type="match status" value="1"/>
</dbReference>
<protein>
    <recommendedName>
        <fullName evidence="2">diguanylate cyclase</fullName>
        <ecNumber evidence="2">2.7.7.65</ecNumber>
    </recommendedName>
</protein>
<dbReference type="KEGG" id="woc:BA177_13990"/>
<keyword evidence="7" id="KW-1185">Reference proteome</keyword>
<keyword evidence="4" id="KW-0472">Membrane</keyword>
<dbReference type="PANTHER" id="PTHR45138">
    <property type="entry name" value="REGULATORY COMPONENTS OF SENSORY TRANSDUCTION SYSTEM"/>
    <property type="match status" value="1"/>
</dbReference>
<dbReference type="InterPro" id="IPR050469">
    <property type="entry name" value="Diguanylate_Cyclase"/>
</dbReference>
<feature type="transmembrane region" description="Helical" evidence="4">
    <location>
        <begin position="34"/>
        <end position="58"/>
    </location>
</feature>
<dbReference type="FunFam" id="3.30.70.270:FF:000001">
    <property type="entry name" value="Diguanylate cyclase domain protein"/>
    <property type="match status" value="1"/>
</dbReference>
<comment type="catalytic activity">
    <reaction evidence="3">
        <text>2 GTP = 3',3'-c-di-GMP + 2 diphosphate</text>
        <dbReference type="Rhea" id="RHEA:24898"/>
        <dbReference type="ChEBI" id="CHEBI:33019"/>
        <dbReference type="ChEBI" id="CHEBI:37565"/>
        <dbReference type="ChEBI" id="CHEBI:58805"/>
        <dbReference type="EC" id="2.7.7.65"/>
    </reaction>
</comment>
<evidence type="ECO:0000256" key="1">
    <source>
        <dbReference type="ARBA" id="ARBA00001946"/>
    </source>
</evidence>
<dbReference type="GO" id="GO:0005886">
    <property type="term" value="C:plasma membrane"/>
    <property type="evidence" value="ECO:0007669"/>
    <property type="project" value="TreeGrafter"/>
</dbReference>
<feature type="domain" description="GGDEF" evidence="5">
    <location>
        <begin position="293"/>
        <end position="428"/>
    </location>
</feature>
<feature type="transmembrane region" description="Helical" evidence="4">
    <location>
        <begin position="6"/>
        <end position="27"/>
    </location>
</feature>
<dbReference type="NCBIfam" id="TIGR00254">
    <property type="entry name" value="GGDEF"/>
    <property type="match status" value="1"/>
</dbReference>
<dbReference type="CDD" id="cd01949">
    <property type="entry name" value="GGDEF"/>
    <property type="match status" value="1"/>
</dbReference>
<keyword evidence="4" id="KW-1133">Transmembrane helix</keyword>
<sequence length="439" mass="48994">MNADHLYQAGLLLLEVLVVAGLLLLFFRLRSRFGIAPLCMTIGAYQQMQAGLAATLYVQVAPTIFISPGSSVLFTATLMVTLLVYIRDDAAKTQMLIVGIVAANLTLALFVWLVSMHLDSPGATLSKDFSSEYLMADLWPLISGTALLSLEVILIIIAYEFFFRLFPRLLFFRIALALCSVVVLDTVLFVTAVFYGDDAYLNILRSALIGKLVASLLCAAIMTAYLYLVPAPSRTAAKGDQRLRDIFHILTYRQRYEQLKDKFARDPLTGLFNRGFFDENLPLEFARALRLGHHINVMLIDLDHFKEINDNHGHQVGDIVIQTMASSMQEVFRTADIPCRYGGEEFVVIMPDSTTMGALHAAERLRRRFREHCSELDLPMPVESITFTAGIASYPHDAQTPDDLLRVADERLYAGKRAGRDRVMIGEQALTDSQSISVL</sequence>
<keyword evidence="4" id="KW-0812">Transmembrane</keyword>
<dbReference type="EMBL" id="CP016268">
    <property type="protein sequence ID" value="ANO52154.1"/>
    <property type="molecule type" value="Genomic_DNA"/>
</dbReference>
<evidence type="ECO:0000256" key="4">
    <source>
        <dbReference type="SAM" id="Phobius"/>
    </source>
</evidence>